<organism evidence="1 2">
    <name type="scientific">Clitoria ternatea</name>
    <name type="common">Butterfly pea</name>
    <dbReference type="NCBI Taxonomy" id="43366"/>
    <lineage>
        <taxon>Eukaryota</taxon>
        <taxon>Viridiplantae</taxon>
        <taxon>Streptophyta</taxon>
        <taxon>Embryophyta</taxon>
        <taxon>Tracheophyta</taxon>
        <taxon>Spermatophyta</taxon>
        <taxon>Magnoliopsida</taxon>
        <taxon>eudicotyledons</taxon>
        <taxon>Gunneridae</taxon>
        <taxon>Pentapetalae</taxon>
        <taxon>rosids</taxon>
        <taxon>fabids</taxon>
        <taxon>Fabales</taxon>
        <taxon>Fabaceae</taxon>
        <taxon>Papilionoideae</taxon>
        <taxon>50 kb inversion clade</taxon>
        <taxon>NPAAA clade</taxon>
        <taxon>indigoferoid/millettioid clade</taxon>
        <taxon>Phaseoleae</taxon>
        <taxon>Clitoria</taxon>
    </lineage>
</organism>
<sequence>MLDPNQKEKRRRTEETMEYVGVVLDQLKAFANSGEHFFDGLFNRHNNPVKILKRLQREAFSDIMKLRDRQEKVEKILSFYKSSKGGPFQEATTHVRGHVDLLGAFLVLDNLNHHKRDALYRSGIRTGVDSRFIFEATIRQMDTVAAEFVASRKGKEHCDDVVEMPLSLAKLSYTASVNDWLSLVAVPIGAQCRDVAIASNSLDQGLTDISSFGPPLLNLHNGSAVGITLRKSNVIASLAQFVAGLGMPPGSSTMGNRSSTFTQFVCQLPRGTKLSVLGLCHFPLFSRQLGNFGALTIPIALSKQHEVSEVVPEALTSTGTKTSISTGSIALMVESEVDGSMKIGGWVEMNKLNPKSLQWAVTMSDVSEDSFGWGTSLSGMIGDSVNGNHFQAESFLKFNMGDKFYLKPGLALVKDGNSKLAALMLRSSWSL</sequence>
<dbReference type="AlphaFoldDB" id="A0AAN9PUA9"/>
<reference evidence="1 2" key="1">
    <citation type="submission" date="2024-01" db="EMBL/GenBank/DDBJ databases">
        <title>The genomes of 5 underutilized Papilionoideae crops provide insights into root nodulation and disease resistance.</title>
        <authorList>
            <person name="Yuan L."/>
        </authorList>
    </citation>
    <scope>NUCLEOTIDE SEQUENCE [LARGE SCALE GENOMIC DNA]</scope>
    <source>
        <strain evidence="1">LY-2023</strain>
        <tissue evidence="1">Leaf</tissue>
    </source>
</reference>
<proteinExistence type="predicted"/>
<protein>
    <submittedName>
        <fullName evidence="1">Uncharacterized protein</fullName>
    </submittedName>
</protein>
<accession>A0AAN9PUA9</accession>
<dbReference type="PANTHER" id="PTHR35097:SF1">
    <property type="entry name" value="GDSL ESTERASE_LIPASE"/>
    <property type="match status" value="1"/>
</dbReference>
<evidence type="ECO:0000313" key="1">
    <source>
        <dbReference type="EMBL" id="KAK7310971.1"/>
    </source>
</evidence>
<dbReference type="Proteomes" id="UP001359559">
    <property type="component" value="Unassembled WGS sequence"/>
</dbReference>
<name>A0AAN9PUA9_CLITE</name>
<gene>
    <name evidence="1" type="ORF">RJT34_08795</name>
</gene>
<evidence type="ECO:0000313" key="2">
    <source>
        <dbReference type="Proteomes" id="UP001359559"/>
    </source>
</evidence>
<dbReference type="PANTHER" id="PTHR35097">
    <property type="entry name" value="GDSL ESTERASE/LIPASE"/>
    <property type="match status" value="1"/>
</dbReference>
<comment type="caution">
    <text evidence="1">The sequence shown here is derived from an EMBL/GenBank/DDBJ whole genome shotgun (WGS) entry which is preliminary data.</text>
</comment>
<keyword evidence="2" id="KW-1185">Reference proteome</keyword>
<dbReference type="EMBL" id="JAYKXN010000002">
    <property type="protein sequence ID" value="KAK7310971.1"/>
    <property type="molecule type" value="Genomic_DNA"/>
</dbReference>